<dbReference type="Proteomes" id="UP001054945">
    <property type="component" value="Unassembled WGS sequence"/>
</dbReference>
<protein>
    <submittedName>
        <fullName evidence="1">Uncharacterized protein</fullName>
    </submittedName>
</protein>
<comment type="caution">
    <text evidence="1">The sequence shown here is derived from an EMBL/GenBank/DDBJ whole genome shotgun (WGS) entry which is preliminary data.</text>
</comment>
<evidence type="ECO:0000313" key="1">
    <source>
        <dbReference type="EMBL" id="GIY56048.1"/>
    </source>
</evidence>
<evidence type="ECO:0000313" key="2">
    <source>
        <dbReference type="Proteomes" id="UP001054945"/>
    </source>
</evidence>
<dbReference type="EMBL" id="BPLR01012721">
    <property type="protein sequence ID" value="GIY56048.1"/>
    <property type="molecule type" value="Genomic_DNA"/>
</dbReference>
<name>A0AAV4UE43_CAEEX</name>
<dbReference type="AlphaFoldDB" id="A0AAV4UE43"/>
<sequence length="143" mass="15913">MIEKEKKSNYGLAFYYPSDRDVAVFLTPTYIHGNKTHRNRDTMTLEVCESLHKAGCTGVKDDCLGVGGSCRVSCREGGGMKLRLERCAAYPTKGNCHANSLRVRQQGCGKRAYPPPLNERRSLKSVQKGSLSLANHLLPRTRK</sequence>
<organism evidence="1 2">
    <name type="scientific">Caerostris extrusa</name>
    <name type="common">Bark spider</name>
    <name type="synonym">Caerostris bankana</name>
    <dbReference type="NCBI Taxonomy" id="172846"/>
    <lineage>
        <taxon>Eukaryota</taxon>
        <taxon>Metazoa</taxon>
        <taxon>Ecdysozoa</taxon>
        <taxon>Arthropoda</taxon>
        <taxon>Chelicerata</taxon>
        <taxon>Arachnida</taxon>
        <taxon>Araneae</taxon>
        <taxon>Araneomorphae</taxon>
        <taxon>Entelegynae</taxon>
        <taxon>Araneoidea</taxon>
        <taxon>Araneidae</taxon>
        <taxon>Caerostris</taxon>
    </lineage>
</organism>
<proteinExistence type="predicted"/>
<accession>A0AAV4UE43</accession>
<reference evidence="1 2" key="1">
    <citation type="submission" date="2021-06" db="EMBL/GenBank/DDBJ databases">
        <title>Caerostris extrusa draft genome.</title>
        <authorList>
            <person name="Kono N."/>
            <person name="Arakawa K."/>
        </authorList>
    </citation>
    <scope>NUCLEOTIDE SEQUENCE [LARGE SCALE GENOMIC DNA]</scope>
</reference>
<gene>
    <name evidence="1" type="ORF">CEXT_85051</name>
</gene>
<keyword evidence="2" id="KW-1185">Reference proteome</keyword>